<gene>
    <name evidence="2" type="ORF">PSON_ATCC_30995.1.T1580088</name>
</gene>
<sequence length="60" mass="7307">MDQLEYKQEKQSHKNITDQQENNYSNQVKISLRTIPTKPVEIVYNMKIFEQYLMDMQKLL</sequence>
<reference evidence="2" key="1">
    <citation type="submission" date="2021-01" db="EMBL/GenBank/DDBJ databases">
        <authorList>
            <consortium name="Genoscope - CEA"/>
            <person name="William W."/>
        </authorList>
    </citation>
    <scope>NUCLEOTIDE SEQUENCE</scope>
</reference>
<comment type="caution">
    <text evidence="2">The sequence shown here is derived from an EMBL/GenBank/DDBJ whole genome shotgun (WGS) entry which is preliminary data.</text>
</comment>
<evidence type="ECO:0000256" key="1">
    <source>
        <dbReference type="SAM" id="MobiDB-lite"/>
    </source>
</evidence>
<organism evidence="2 3">
    <name type="scientific">Paramecium sonneborni</name>
    <dbReference type="NCBI Taxonomy" id="65129"/>
    <lineage>
        <taxon>Eukaryota</taxon>
        <taxon>Sar</taxon>
        <taxon>Alveolata</taxon>
        <taxon>Ciliophora</taxon>
        <taxon>Intramacronucleata</taxon>
        <taxon>Oligohymenophorea</taxon>
        <taxon>Peniculida</taxon>
        <taxon>Parameciidae</taxon>
        <taxon>Paramecium</taxon>
    </lineage>
</organism>
<protein>
    <submittedName>
        <fullName evidence="2">Uncharacterized protein</fullName>
    </submittedName>
</protein>
<dbReference type="AlphaFoldDB" id="A0A8S1RF68"/>
<proteinExistence type="predicted"/>
<dbReference type="Proteomes" id="UP000692954">
    <property type="component" value="Unassembled WGS sequence"/>
</dbReference>
<name>A0A8S1RF68_9CILI</name>
<accession>A0A8S1RF68</accession>
<evidence type="ECO:0000313" key="3">
    <source>
        <dbReference type="Proteomes" id="UP000692954"/>
    </source>
</evidence>
<dbReference type="EMBL" id="CAJJDN010000158">
    <property type="protein sequence ID" value="CAD8125365.1"/>
    <property type="molecule type" value="Genomic_DNA"/>
</dbReference>
<feature type="compositionally biased region" description="Basic and acidic residues" evidence="1">
    <location>
        <begin position="1"/>
        <end position="16"/>
    </location>
</feature>
<feature type="region of interest" description="Disordered" evidence="1">
    <location>
        <begin position="1"/>
        <end position="23"/>
    </location>
</feature>
<keyword evidence="3" id="KW-1185">Reference proteome</keyword>
<evidence type="ECO:0000313" key="2">
    <source>
        <dbReference type="EMBL" id="CAD8125365.1"/>
    </source>
</evidence>